<feature type="region of interest" description="Disordered" evidence="8">
    <location>
        <begin position="26"/>
        <end position="45"/>
    </location>
</feature>
<dbReference type="InterPro" id="IPR036365">
    <property type="entry name" value="PGBD-like_sf"/>
</dbReference>
<dbReference type="GO" id="GO:0016740">
    <property type="term" value="F:transferase activity"/>
    <property type="evidence" value="ECO:0007669"/>
    <property type="project" value="UniProtKB-KW"/>
</dbReference>
<evidence type="ECO:0000256" key="2">
    <source>
        <dbReference type="ARBA" id="ARBA00005992"/>
    </source>
</evidence>
<dbReference type="InterPro" id="IPR045380">
    <property type="entry name" value="LD_TPept_scaffold_dom"/>
</dbReference>
<evidence type="ECO:0000256" key="3">
    <source>
        <dbReference type="ARBA" id="ARBA00022679"/>
    </source>
</evidence>
<proteinExistence type="inferred from homology"/>
<evidence type="ECO:0000256" key="5">
    <source>
        <dbReference type="ARBA" id="ARBA00022984"/>
    </source>
</evidence>
<feature type="compositionally biased region" description="Basic and acidic residues" evidence="8">
    <location>
        <begin position="26"/>
        <end position="37"/>
    </location>
</feature>
<dbReference type="Pfam" id="PF20142">
    <property type="entry name" value="Scaffold"/>
    <property type="match status" value="1"/>
</dbReference>
<comment type="similarity">
    <text evidence="2">Belongs to the YkuD family.</text>
</comment>
<comment type="pathway">
    <text evidence="1 7">Cell wall biogenesis; peptidoglycan biosynthesis.</text>
</comment>
<keyword evidence="11" id="KW-1185">Reference proteome</keyword>
<dbReference type="GO" id="GO:0071555">
    <property type="term" value="P:cell wall organization"/>
    <property type="evidence" value="ECO:0007669"/>
    <property type="project" value="UniProtKB-UniRule"/>
</dbReference>
<dbReference type="Proteomes" id="UP000011910">
    <property type="component" value="Unassembled WGS sequence"/>
</dbReference>
<dbReference type="InterPro" id="IPR036366">
    <property type="entry name" value="PGBDSf"/>
</dbReference>
<evidence type="ECO:0000256" key="1">
    <source>
        <dbReference type="ARBA" id="ARBA00004752"/>
    </source>
</evidence>
<dbReference type="UniPathway" id="UPA00219"/>
<evidence type="ECO:0000259" key="9">
    <source>
        <dbReference type="PROSITE" id="PS52029"/>
    </source>
</evidence>
<keyword evidence="6 7" id="KW-0961">Cell wall biogenesis/degradation</keyword>
<dbReference type="AlphaFoldDB" id="M7NP68"/>
<keyword evidence="4 7" id="KW-0133">Cell shape</keyword>
<reference evidence="10 11" key="1">
    <citation type="journal article" date="2013" name="Genome Announc.">
        <title>Draft Genome Sequence of Cesiribacter andamanensis Strain AMV16T, Isolated from a Soil Sample from a Mud Volcano in the Andaman Islands, India.</title>
        <authorList>
            <person name="Shivaji S."/>
            <person name="Ara S."/>
            <person name="Begum Z."/>
            <person name="Srinivas T.N."/>
            <person name="Singh A."/>
            <person name="Kumar Pinnaka A."/>
        </authorList>
    </citation>
    <scope>NUCLEOTIDE SEQUENCE [LARGE SCALE GENOMIC DNA]</scope>
    <source>
        <strain evidence="10 11">AMV16</strain>
    </source>
</reference>
<keyword evidence="3" id="KW-0808">Transferase</keyword>
<dbReference type="STRING" id="1279009.ADICEAN_01369"/>
<evidence type="ECO:0000256" key="6">
    <source>
        <dbReference type="ARBA" id="ARBA00023316"/>
    </source>
</evidence>
<accession>M7NP68</accession>
<dbReference type="SUPFAM" id="SSF141523">
    <property type="entry name" value="L,D-transpeptidase catalytic domain-like"/>
    <property type="match status" value="1"/>
</dbReference>
<dbReference type="GO" id="GO:0009252">
    <property type="term" value="P:peptidoglycan biosynthetic process"/>
    <property type="evidence" value="ECO:0007669"/>
    <property type="project" value="UniProtKB-UniPathway"/>
</dbReference>
<gene>
    <name evidence="10" type="ORF">ADICEAN_01369</name>
</gene>
<dbReference type="OrthoDB" id="9778545at2"/>
<sequence length="559" mass="64436">MKKQFKSYTILLALISLLMACTDQRKTEEQSGERSTDQTETPKPVQQQFAYAPEQASQHIRQWLDSSGLAIDLPKIEEGAVAQDLHIFYSERNFQPAWTPERADELVTRIENIQQEGLNPNSYPLDSLRLLVRQASDQENPKTGAQLDILLSATYLKLADVIATGKVKPGDFFNSWHIKPLEPDTLYTHLQDAVAGHVDASLDYFRPQFDQYEKLQHYLNRYTRLVNEGGWPRIDEGNALAPGDSSQRLVAIRQRLHLTGDLETAPAQGKSSTYYDAALENAVNRYQARNGLPVQPEITSQMIAAMNVPAEERLQQLMLNLDRIRWFASGEMDKTYVLVNIPEYRLRVYEGGREIKKMKVVVGKQMNATPIFSDQIDHVVFSPYWNVPTSIATEEIIPKARNNPSYLERNKYELLNAGGKPVVPSRQALENFDEYRIRQKPGPWNALGSVKFMFPNDFAIYLHDTPQEHLFERSERAFSHGCIRIEEPDWMADWLLPQLNRQQVRSKLEGGRREVVQLKNKVPVYIFYLTAFEDTEGRLNFREDLYQLDERLKEQFNIL</sequence>
<dbReference type="GO" id="GO:0008360">
    <property type="term" value="P:regulation of cell shape"/>
    <property type="evidence" value="ECO:0007669"/>
    <property type="project" value="UniProtKB-UniRule"/>
</dbReference>
<dbReference type="eggNOG" id="COG2989">
    <property type="taxonomic scope" value="Bacteria"/>
</dbReference>
<dbReference type="Gene3D" id="1.10.101.10">
    <property type="entry name" value="PGBD-like superfamily/PGBD"/>
    <property type="match status" value="1"/>
</dbReference>
<evidence type="ECO:0000256" key="8">
    <source>
        <dbReference type="SAM" id="MobiDB-lite"/>
    </source>
</evidence>
<evidence type="ECO:0000256" key="7">
    <source>
        <dbReference type="PROSITE-ProRule" id="PRU01373"/>
    </source>
</evidence>
<dbReference type="PROSITE" id="PS51257">
    <property type="entry name" value="PROKAR_LIPOPROTEIN"/>
    <property type="match status" value="1"/>
</dbReference>
<feature type="active site" description="Proton donor/acceptor" evidence="7">
    <location>
        <position position="463"/>
    </location>
</feature>
<evidence type="ECO:0000313" key="11">
    <source>
        <dbReference type="Proteomes" id="UP000011910"/>
    </source>
</evidence>
<feature type="domain" description="L,D-TPase catalytic" evidence="9">
    <location>
        <begin position="335"/>
        <end position="516"/>
    </location>
</feature>
<dbReference type="CDD" id="cd16913">
    <property type="entry name" value="YkuD_like"/>
    <property type="match status" value="1"/>
</dbReference>
<name>M7NP68_9BACT</name>
<dbReference type="PANTHER" id="PTHR41533">
    <property type="entry name" value="L,D-TRANSPEPTIDASE HI_1667-RELATED"/>
    <property type="match status" value="1"/>
</dbReference>
<dbReference type="InterPro" id="IPR038063">
    <property type="entry name" value="Transpep_catalytic_dom"/>
</dbReference>
<keyword evidence="5 7" id="KW-0573">Peptidoglycan synthesis</keyword>
<protein>
    <submittedName>
        <fullName evidence="10">Murein L,D-transpeptidase</fullName>
    </submittedName>
</protein>
<dbReference type="RefSeq" id="WP_009194769.1">
    <property type="nucleotide sequence ID" value="NZ_AODQ01000024.1"/>
</dbReference>
<dbReference type="PROSITE" id="PS52029">
    <property type="entry name" value="LD_TPASE"/>
    <property type="match status" value="1"/>
</dbReference>
<dbReference type="Pfam" id="PF03734">
    <property type="entry name" value="YkuD"/>
    <property type="match status" value="1"/>
</dbReference>
<dbReference type="SUPFAM" id="SSF47090">
    <property type="entry name" value="PGBD-like"/>
    <property type="match status" value="1"/>
</dbReference>
<evidence type="ECO:0000256" key="4">
    <source>
        <dbReference type="ARBA" id="ARBA00022960"/>
    </source>
</evidence>
<dbReference type="Gene3D" id="2.40.440.10">
    <property type="entry name" value="L,D-transpeptidase catalytic domain-like"/>
    <property type="match status" value="1"/>
</dbReference>
<dbReference type="PANTHER" id="PTHR41533:SF2">
    <property type="entry name" value="BLR7131 PROTEIN"/>
    <property type="match status" value="1"/>
</dbReference>
<feature type="active site" description="Nucleophile" evidence="7">
    <location>
        <position position="482"/>
    </location>
</feature>
<dbReference type="GO" id="GO:0004180">
    <property type="term" value="F:carboxypeptidase activity"/>
    <property type="evidence" value="ECO:0007669"/>
    <property type="project" value="UniProtKB-ARBA"/>
</dbReference>
<comment type="caution">
    <text evidence="10">The sequence shown here is derived from an EMBL/GenBank/DDBJ whole genome shotgun (WGS) entry which is preliminary data.</text>
</comment>
<dbReference type="InterPro" id="IPR052905">
    <property type="entry name" value="LD-transpeptidase_YkuD-like"/>
</dbReference>
<dbReference type="EMBL" id="AODQ01000024">
    <property type="protein sequence ID" value="EMR03520.1"/>
    <property type="molecule type" value="Genomic_DNA"/>
</dbReference>
<evidence type="ECO:0000313" key="10">
    <source>
        <dbReference type="EMBL" id="EMR03520.1"/>
    </source>
</evidence>
<dbReference type="InterPro" id="IPR005490">
    <property type="entry name" value="LD_TPept_cat_dom"/>
</dbReference>
<organism evidence="10 11">
    <name type="scientific">Cesiribacter andamanensis AMV16</name>
    <dbReference type="NCBI Taxonomy" id="1279009"/>
    <lineage>
        <taxon>Bacteria</taxon>
        <taxon>Pseudomonadati</taxon>
        <taxon>Bacteroidota</taxon>
        <taxon>Cytophagia</taxon>
        <taxon>Cytophagales</taxon>
        <taxon>Cesiribacteraceae</taxon>
        <taxon>Cesiribacter</taxon>
    </lineage>
</organism>